<reference evidence="1 2" key="1">
    <citation type="journal article" date="2018" name="Aquat. Microb. Ecol.">
        <title>Gammaproteobacterial methanotrophs dominate.</title>
        <authorList>
            <person name="Rissanen A.J."/>
            <person name="Saarenheimo J."/>
            <person name="Tiirola M."/>
            <person name="Peura S."/>
            <person name="Aalto S.L."/>
            <person name="Karvinen A."/>
            <person name="Nykanen H."/>
        </authorList>
    </citation>
    <scope>NUCLEOTIDE SEQUENCE [LARGE SCALE GENOMIC DNA]</scope>
    <source>
        <strain evidence="1">AMbin10</strain>
    </source>
</reference>
<evidence type="ECO:0000313" key="2">
    <source>
        <dbReference type="Proteomes" id="UP000249396"/>
    </source>
</evidence>
<dbReference type="Gene3D" id="1.20.910.10">
    <property type="entry name" value="Heme oxygenase-like"/>
    <property type="match status" value="1"/>
</dbReference>
<dbReference type="Proteomes" id="UP000249396">
    <property type="component" value="Unassembled WGS sequence"/>
</dbReference>
<accession>A0A2W4QXN8</accession>
<dbReference type="InterPro" id="IPR024423">
    <property type="entry name" value="DUF3050"/>
</dbReference>
<sequence length="265" mass="29863">MIISHLDITSTHSLIEIKKLTSKLVSHRLYSSIVSINDILIYMEHQVWCVWDFMSLVKAIQNHFISSDIAWLPPTDALSGHQIYEILMTEETDIDETGGKHSSHFETYVRAMTQAGADKTSIERFISELRNGKTIEDALILAKPPEAAKAFVETTIKIARGPIHGVVAAFCLSREGIIPDMFTTFLSHLDVKENLSIFEWYLRRHVAVDSECHGPQSVRLFKHVIGDDPVKQHEALEVAKEALIARVTFLDKILAALPSQHNLKV</sequence>
<organism evidence="1 2">
    <name type="scientific">Candidatus Methylumidiphilus alinenensis</name>
    <dbReference type="NCBI Taxonomy" id="2202197"/>
    <lineage>
        <taxon>Bacteria</taxon>
        <taxon>Pseudomonadati</taxon>
        <taxon>Pseudomonadota</taxon>
        <taxon>Gammaproteobacteria</taxon>
        <taxon>Methylococcales</taxon>
        <taxon>Candidatus Methylumidiphilus</taxon>
    </lineage>
</organism>
<proteinExistence type="predicted"/>
<protein>
    <recommendedName>
        <fullName evidence="3">Heme oxygenase</fullName>
    </recommendedName>
</protein>
<evidence type="ECO:0000313" key="1">
    <source>
        <dbReference type="EMBL" id="PZN76053.1"/>
    </source>
</evidence>
<dbReference type="Pfam" id="PF11251">
    <property type="entry name" value="DUF3050"/>
    <property type="match status" value="1"/>
</dbReference>
<dbReference type="InterPro" id="IPR016084">
    <property type="entry name" value="Haem_Oase-like_multi-hlx"/>
</dbReference>
<name>A0A2W4QXN8_9GAMM</name>
<comment type="caution">
    <text evidence="1">The sequence shown here is derived from an EMBL/GenBank/DDBJ whole genome shotgun (WGS) entry which is preliminary data.</text>
</comment>
<dbReference type="EMBL" id="QJPH01000368">
    <property type="protein sequence ID" value="PZN76053.1"/>
    <property type="molecule type" value="Genomic_DNA"/>
</dbReference>
<gene>
    <name evidence="1" type="ORF">DM484_17295</name>
</gene>
<dbReference type="SUPFAM" id="SSF48613">
    <property type="entry name" value="Heme oxygenase-like"/>
    <property type="match status" value="1"/>
</dbReference>
<dbReference type="AlphaFoldDB" id="A0A2W4QXN8"/>
<evidence type="ECO:0008006" key="3">
    <source>
        <dbReference type="Google" id="ProtNLM"/>
    </source>
</evidence>